<comment type="caution">
    <text evidence="2">The sequence shown here is derived from an EMBL/GenBank/DDBJ whole genome shotgun (WGS) entry which is preliminary data.</text>
</comment>
<evidence type="ECO:0000256" key="1">
    <source>
        <dbReference type="SAM" id="MobiDB-lite"/>
    </source>
</evidence>
<protein>
    <submittedName>
        <fullName evidence="2">DUF2332 family protein</fullName>
    </submittedName>
</protein>
<feature type="compositionally biased region" description="Low complexity" evidence="1">
    <location>
        <begin position="12"/>
        <end position="25"/>
    </location>
</feature>
<organism evidence="2 3">
    <name type="scientific">Nocardia fusca</name>
    <dbReference type="NCBI Taxonomy" id="941183"/>
    <lineage>
        <taxon>Bacteria</taxon>
        <taxon>Bacillati</taxon>
        <taxon>Actinomycetota</taxon>
        <taxon>Actinomycetes</taxon>
        <taxon>Mycobacteriales</taxon>
        <taxon>Nocardiaceae</taxon>
        <taxon>Nocardia</taxon>
    </lineage>
</organism>
<accession>A0ABV3F0F1</accession>
<keyword evidence="3" id="KW-1185">Reference proteome</keyword>
<proteinExistence type="predicted"/>
<sequence length="64" mass="6902">MDPEPSVGQDVAASASRSSRAGVDLDPLDIADDDMAWLDSLIRPEHQIRRDRLCPAGTIAACRP</sequence>
<dbReference type="RefSeq" id="WP_357971737.1">
    <property type="nucleotide sequence ID" value="NZ_JBFAIH010000001.1"/>
</dbReference>
<reference evidence="2 3" key="1">
    <citation type="submission" date="2024-06" db="EMBL/GenBank/DDBJ databases">
        <title>The Natural Products Discovery Center: Release of the First 8490 Sequenced Strains for Exploring Actinobacteria Biosynthetic Diversity.</title>
        <authorList>
            <person name="Kalkreuter E."/>
            <person name="Kautsar S.A."/>
            <person name="Yang D."/>
            <person name="Bader C.D."/>
            <person name="Teijaro C.N."/>
            <person name="Fluegel L."/>
            <person name="Davis C.M."/>
            <person name="Simpson J.R."/>
            <person name="Lauterbach L."/>
            <person name="Steele A.D."/>
            <person name="Gui C."/>
            <person name="Meng S."/>
            <person name="Li G."/>
            <person name="Viehrig K."/>
            <person name="Ye F."/>
            <person name="Su P."/>
            <person name="Kiefer A.F."/>
            <person name="Nichols A."/>
            <person name="Cepeda A.J."/>
            <person name="Yan W."/>
            <person name="Fan B."/>
            <person name="Jiang Y."/>
            <person name="Adhikari A."/>
            <person name="Zheng C.-J."/>
            <person name="Schuster L."/>
            <person name="Cowan T.M."/>
            <person name="Smanski M.J."/>
            <person name="Chevrette M.G."/>
            <person name="De Carvalho L.P.S."/>
            <person name="Shen B."/>
        </authorList>
    </citation>
    <scope>NUCLEOTIDE SEQUENCE [LARGE SCALE GENOMIC DNA]</scope>
    <source>
        <strain evidence="2 3">NPDC050671</strain>
    </source>
</reference>
<name>A0ABV3F0F1_9NOCA</name>
<evidence type="ECO:0000313" key="2">
    <source>
        <dbReference type="EMBL" id="MEV0361165.1"/>
    </source>
</evidence>
<evidence type="ECO:0000313" key="3">
    <source>
        <dbReference type="Proteomes" id="UP001551658"/>
    </source>
</evidence>
<dbReference type="Proteomes" id="UP001551658">
    <property type="component" value="Unassembled WGS sequence"/>
</dbReference>
<dbReference type="Pfam" id="PF10094">
    <property type="entry name" value="DUF2332"/>
    <property type="match status" value="1"/>
</dbReference>
<feature type="region of interest" description="Disordered" evidence="1">
    <location>
        <begin position="1"/>
        <end position="26"/>
    </location>
</feature>
<dbReference type="InterPro" id="IPR011200">
    <property type="entry name" value="UCP012608"/>
</dbReference>
<dbReference type="EMBL" id="JBFAIH010000001">
    <property type="protein sequence ID" value="MEV0361165.1"/>
    <property type="molecule type" value="Genomic_DNA"/>
</dbReference>
<gene>
    <name evidence="2" type="ORF">AB0H72_00540</name>
</gene>